<evidence type="ECO:0000256" key="6">
    <source>
        <dbReference type="ARBA" id="ARBA00022840"/>
    </source>
</evidence>
<keyword evidence="3 10" id="KW-0812">Transmembrane</keyword>
<evidence type="ECO:0000256" key="5">
    <source>
        <dbReference type="ARBA" id="ARBA00022741"/>
    </source>
</evidence>
<feature type="transmembrane region" description="Helical" evidence="10">
    <location>
        <begin position="781"/>
        <end position="803"/>
    </location>
</feature>
<feature type="region of interest" description="Disordered" evidence="9">
    <location>
        <begin position="1985"/>
        <end position="2021"/>
    </location>
</feature>
<keyword evidence="2" id="KW-0813">Transport</keyword>
<dbReference type="PROSITE" id="PS50893">
    <property type="entry name" value="ABC_TRANSPORTER_2"/>
    <property type="match status" value="1"/>
</dbReference>
<feature type="domain" description="ABC transmembrane type-1" evidence="12">
    <location>
        <begin position="1336"/>
        <end position="1614"/>
    </location>
</feature>
<feature type="transmembrane region" description="Helical" evidence="10">
    <location>
        <begin position="732"/>
        <end position="761"/>
    </location>
</feature>
<feature type="transmembrane region" description="Helical" evidence="10">
    <location>
        <begin position="526"/>
        <end position="548"/>
    </location>
</feature>
<comment type="subcellular location">
    <subcellularLocation>
        <location evidence="1">Endomembrane system</location>
        <topology evidence="1">Multi-pass membrane protein</topology>
    </subcellularLocation>
</comment>
<dbReference type="Proteomes" id="UP000717515">
    <property type="component" value="Unassembled WGS sequence"/>
</dbReference>
<evidence type="ECO:0000256" key="9">
    <source>
        <dbReference type="SAM" id="MobiDB-lite"/>
    </source>
</evidence>
<evidence type="ECO:0000259" key="11">
    <source>
        <dbReference type="PROSITE" id="PS50893"/>
    </source>
</evidence>
<dbReference type="Gene3D" id="3.40.50.300">
    <property type="entry name" value="P-loop containing nucleotide triphosphate hydrolases"/>
    <property type="match status" value="2"/>
</dbReference>
<feature type="transmembrane region" description="Helical" evidence="10">
    <location>
        <begin position="560"/>
        <end position="579"/>
    </location>
</feature>
<proteinExistence type="predicted"/>
<feature type="transmembrane region" description="Helical" evidence="10">
    <location>
        <begin position="1376"/>
        <end position="1401"/>
    </location>
</feature>
<dbReference type="SUPFAM" id="SSF52540">
    <property type="entry name" value="P-loop containing nucleoside triphosphate hydrolases"/>
    <property type="match status" value="2"/>
</dbReference>
<dbReference type="InterPro" id="IPR036640">
    <property type="entry name" value="ABC1_TM_sf"/>
</dbReference>
<dbReference type="InterPro" id="IPR011527">
    <property type="entry name" value="ABC1_TM_dom"/>
</dbReference>
<feature type="compositionally biased region" description="Polar residues" evidence="9">
    <location>
        <begin position="2001"/>
        <end position="2021"/>
    </location>
</feature>
<keyword evidence="7 10" id="KW-1133">Transmembrane helix</keyword>
<dbReference type="Pfam" id="PF00005">
    <property type="entry name" value="ABC_tran"/>
    <property type="match status" value="2"/>
</dbReference>
<evidence type="ECO:0000256" key="7">
    <source>
        <dbReference type="ARBA" id="ARBA00022989"/>
    </source>
</evidence>
<dbReference type="Gene3D" id="1.20.1560.10">
    <property type="entry name" value="ABC transporter type 1, transmembrane domain"/>
    <property type="match status" value="2"/>
</dbReference>
<evidence type="ECO:0000259" key="12">
    <source>
        <dbReference type="PROSITE" id="PS50929"/>
    </source>
</evidence>
<feature type="non-terminal residue" evidence="13">
    <location>
        <position position="2035"/>
    </location>
</feature>
<evidence type="ECO:0000256" key="10">
    <source>
        <dbReference type="SAM" id="Phobius"/>
    </source>
</evidence>
<dbReference type="CDD" id="cd18579">
    <property type="entry name" value="ABC_6TM_ABCC_D1"/>
    <property type="match status" value="1"/>
</dbReference>
<feature type="domain" description="ABC transmembrane type-1" evidence="12">
    <location>
        <begin position="747"/>
        <end position="1029"/>
    </location>
</feature>
<dbReference type="EMBL" id="JAIFTL010000128">
    <property type="protein sequence ID" value="KAG9322824.1"/>
    <property type="molecule type" value="Genomic_DNA"/>
</dbReference>
<keyword evidence="4" id="KW-0677">Repeat</keyword>
<comment type="caution">
    <text evidence="13">The sequence shown here is derived from an EMBL/GenBank/DDBJ whole genome shotgun (WGS) entry which is preliminary data.</text>
</comment>
<feature type="transmembrane region" description="Helical" evidence="10">
    <location>
        <begin position="1335"/>
        <end position="1356"/>
    </location>
</feature>
<dbReference type="PANTHER" id="PTHR24223:SF443">
    <property type="entry name" value="MULTIDRUG-RESISTANCE LIKE PROTEIN 1, ISOFORM I"/>
    <property type="match status" value="1"/>
</dbReference>
<evidence type="ECO:0000313" key="13">
    <source>
        <dbReference type="EMBL" id="KAG9322824.1"/>
    </source>
</evidence>
<dbReference type="Pfam" id="PF24357">
    <property type="entry name" value="TMD0_ABC"/>
    <property type="match status" value="1"/>
</dbReference>
<dbReference type="FunFam" id="1.20.1560.10:FF:000006">
    <property type="entry name" value="ATP-binding cassette, sub-family C (CFTR/MRP), member 9"/>
    <property type="match status" value="1"/>
</dbReference>
<evidence type="ECO:0000256" key="2">
    <source>
        <dbReference type="ARBA" id="ARBA00022448"/>
    </source>
</evidence>
<feature type="transmembrane region" description="Helical" evidence="10">
    <location>
        <begin position="1454"/>
        <end position="1487"/>
    </location>
</feature>
<evidence type="ECO:0000256" key="1">
    <source>
        <dbReference type="ARBA" id="ARBA00004127"/>
    </source>
</evidence>
<accession>A0A9P8CXW7</accession>
<organism evidence="13 14">
    <name type="scientific">Mortierella alpina</name>
    <name type="common">Oleaginous fungus</name>
    <name type="synonym">Mortierella renispora</name>
    <dbReference type="NCBI Taxonomy" id="64518"/>
    <lineage>
        <taxon>Eukaryota</taxon>
        <taxon>Fungi</taxon>
        <taxon>Fungi incertae sedis</taxon>
        <taxon>Mucoromycota</taxon>
        <taxon>Mortierellomycotina</taxon>
        <taxon>Mortierellomycetes</taxon>
        <taxon>Mortierellales</taxon>
        <taxon>Mortierellaceae</taxon>
        <taxon>Mortierella</taxon>
    </lineage>
</organism>
<keyword evidence="8 10" id="KW-0472">Membrane</keyword>
<feature type="transmembrane region" description="Helical" evidence="10">
    <location>
        <begin position="492"/>
        <end position="514"/>
    </location>
</feature>
<dbReference type="GO" id="GO:0016887">
    <property type="term" value="F:ATP hydrolysis activity"/>
    <property type="evidence" value="ECO:0007669"/>
    <property type="project" value="InterPro"/>
</dbReference>
<evidence type="ECO:0000256" key="4">
    <source>
        <dbReference type="ARBA" id="ARBA00022737"/>
    </source>
</evidence>
<feature type="transmembrane region" description="Helical" evidence="10">
    <location>
        <begin position="630"/>
        <end position="648"/>
    </location>
</feature>
<dbReference type="InterPro" id="IPR003439">
    <property type="entry name" value="ABC_transporter-like_ATP-bd"/>
</dbReference>
<feature type="transmembrane region" description="Helical" evidence="10">
    <location>
        <begin position="887"/>
        <end position="911"/>
    </location>
</feature>
<dbReference type="InterPro" id="IPR050173">
    <property type="entry name" value="ABC_transporter_C-like"/>
</dbReference>
<protein>
    <submittedName>
        <fullName evidence="13">Uncharacterized protein</fullName>
    </submittedName>
</protein>
<dbReference type="CDD" id="cd18603">
    <property type="entry name" value="ABC_6TM_MRP1_2_3_6_D2_like"/>
    <property type="match status" value="1"/>
</dbReference>
<evidence type="ECO:0000313" key="14">
    <source>
        <dbReference type="Proteomes" id="UP000717515"/>
    </source>
</evidence>
<dbReference type="PANTHER" id="PTHR24223">
    <property type="entry name" value="ATP-BINDING CASSETTE SUB-FAMILY C"/>
    <property type="match status" value="1"/>
</dbReference>
<dbReference type="PROSITE" id="PS50929">
    <property type="entry name" value="ABC_TM1F"/>
    <property type="match status" value="2"/>
</dbReference>
<feature type="compositionally biased region" description="Basic and acidic residues" evidence="9">
    <location>
        <begin position="1081"/>
        <end position="1098"/>
    </location>
</feature>
<dbReference type="GO" id="GO:0140359">
    <property type="term" value="F:ABC-type transporter activity"/>
    <property type="evidence" value="ECO:0007669"/>
    <property type="project" value="InterPro"/>
</dbReference>
<feature type="transmembrane region" description="Helical" evidence="10">
    <location>
        <begin position="591"/>
        <end position="610"/>
    </location>
</feature>
<feature type="transmembrane region" description="Helical" evidence="10">
    <location>
        <begin position="965"/>
        <end position="992"/>
    </location>
</feature>
<dbReference type="InterPro" id="IPR027417">
    <property type="entry name" value="P-loop_NTPase"/>
</dbReference>
<dbReference type="InterPro" id="IPR044746">
    <property type="entry name" value="ABCC_6TM_D1"/>
</dbReference>
<dbReference type="Pfam" id="PF00664">
    <property type="entry name" value="ABC_membrane"/>
    <property type="match status" value="2"/>
</dbReference>
<dbReference type="GO" id="GO:0000329">
    <property type="term" value="C:fungal-type vacuole membrane"/>
    <property type="evidence" value="ECO:0007669"/>
    <property type="project" value="UniProtKB-ARBA"/>
</dbReference>
<name>A0A9P8CXW7_MORAP</name>
<keyword evidence="5" id="KW-0547">Nucleotide-binding</keyword>
<dbReference type="GO" id="GO:0012505">
    <property type="term" value="C:endomembrane system"/>
    <property type="evidence" value="ECO:0007669"/>
    <property type="project" value="UniProtKB-SubCell"/>
</dbReference>
<gene>
    <name evidence="13" type="ORF">KVV02_007598</name>
</gene>
<dbReference type="SUPFAM" id="SSF90123">
    <property type="entry name" value="ABC transporter transmembrane region"/>
    <property type="match status" value="2"/>
</dbReference>
<evidence type="ECO:0000256" key="8">
    <source>
        <dbReference type="ARBA" id="ARBA00023136"/>
    </source>
</evidence>
<dbReference type="InterPro" id="IPR056227">
    <property type="entry name" value="TMD0_ABC"/>
</dbReference>
<feature type="domain" description="ABC transporter" evidence="11">
    <location>
        <begin position="1113"/>
        <end position="1384"/>
    </location>
</feature>
<dbReference type="GO" id="GO:0005524">
    <property type="term" value="F:ATP binding"/>
    <property type="evidence" value="ECO:0007669"/>
    <property type="project" value="UniProtKB-KW"/>
</dbReference>
<dbReference type="FunFam" id="1.20.1560.10:FF:000001">
    <property type="entry name" value="ATP-binding cassette subfamily C member 1"/>
    <property type="match status" value="1"/>
</dbReference>
<evidence type="ECO:0000256" key="3">
    <source>
        <dbReference type="ARBA" id="ARBA00022692"/>
    </source>
</evidence>
<sequence length="2035" mass="227782">MLQPQHIATAQEAACKRRTFRRFVDSHSLPLSTHPDQPHALMSKATIERRAVGILYDFQKARKVWGDLVSDGLTQANALVNVQLQQGYVDSPGYWPPALDQFLDLKDRFESKLQKKADALAMDFEITFTKMSAQYAKMKLQTSQFEYLMEEATETFGENFTYREPLGSTCTLEQIWVQIEIVFGLYTQQIALNREILDQLVARNQHLHPIFTSTARDQSTEGMSIPSESHAESNIGSVIGMIPPKRRDKDQGMILLSAWLNQPHLKPDVLASFDEHFGVRFFHFYNVVLDNILVGPSCHEGFSNMKISIAFLATALISIAVATPPSQKDHCENDSDIERCKSLYLPIVPDPDLKHPTIGGYRYLNNCSEVPREVIDLALSAIEAYMPSHTVVLDSVTRQLVNGYNYGVIASAVSAHCSYECVIWRIWLDNVHPNKTSQVLHFLVTLTLNTVYQRNLTRHTKPSLATSFLVRGTNGPTSDQRVDLTLCFEHTILATLPALLACVAFIARLAYLHFAGKPHGLGRSNVIFWPSQLLMLTAALILIARAALTGREAAHSPASVLASSSMAAAWILAAVLNVFEHKYEIRSSTSIFSYYVVSIIAAAITSRTLSAVPTSSSFSSDYSTSDSTNALYFTYFALIVLGFLFEAWPRGQSHVQQRVDASPYDKANIFSRYLFFYLQELISRGYKEPLQIADVKDMMPQRIKTTHSYSQLSHQWDQHVQKRLAHGKEPRLMPLVLSAYGVQWIPVIVYRTLASIMTFVAPELMSRLLSFIASFSTDQPQSVSFGIVLSFGMFFSTVLAALLENQFNQLITNMGIETRTALISMIYRKALRLSPAARQKETTGEINNHMSVDSERWSTVLPLIPLWYSIPLEICIALWLLYRQLGWSAMAGLGTVIAFSPLQAWIGAFFSKAKDQKLEAMDNRIRLMNEVLSGIKIVKLYGWESSFRNKVAVYRNREMDILRKIGIAFSFMTITFSSMSLLMGLVSFSIYAAIGGEINSQSIFVSITLFGLLNRPLGMLSHIMTETVGLVVASRRVQKYLLAEELADDQIERIDELPKDPTLPVIKIQDGVFAWEKEGPEVETAKQTKSREKKEARESKRKAKEALASGLPVPVRAGRADRNYEAALKNINLSIHRGHLTAIVGRVGQGKSSLFNAMIGDMYKRQGSVHICGQVAYAPQQAWIINATVRDNITFGCTFDQEKYDKVVFAAGLQPDLEILSAGDVDQIVVIKSGEITETGHYQELMDAKKAFFQLIEDYCVKDSRNDTESFAGAETVLDGDAEDAEAHGHTTKEKPIDEKMDNSAELIDEEAMEVGSINWSVYKIYAKAALYRNVIQILILFFIINACHIGTNVWLQDWVSVAEHAPHSVGYYMGIYATLILVYMVLIVWTSYTTMVTVGVTASRKLHSRLLDNVLRLPMSFFDTTPVGRLVNRFSSDFFNVDEMIPWACHDMFFCGFAVLGSIIVIAFTTPLFLALVPPILVVYYYAQNYYIASSRAFKRIESVVKSPMYQHFSETLAGISTIRALQCKDRFVLDNATRSDQASNAHFVWAVGNRWLNIRLEILGSFIVLAASLFAVLSRTRLSPSMVGMSLSYALNVTQDITWLVQTMCMVQFNMVAVERIDEYSNKNQEAPNFTDITPPVNWPSHGQVTFNNYSTRYRQGMDLVLRNVSFEVQPGEKVGIVGRTGAGKSSLTLALFRIIESANSYWAKASSNVQSSHPSAISNMADGGNSDAPVVLECWVNVSEPETCTKKESMKVFFKPVQENKFTKFTQSEERQDPVTIKSSGNFQVHLDTRSVHPGWYWAVFCLSLEHLDDIEDKLDSIIFDVTSKEMNTGVVYPLDYTCKTVIGKDEINCLPRTKSARLKLHRQIEVTADIDTDLCISIKVQTVSGNIEDVSFDIDYFELACRHICSKDHVLWGEGKPDQFIRIGAEDADCENVPIAIEASDVSVTGKLAVTVYFNPTISYTHIPGNRNTRYNIAALRPRATDRAGTPDGGRGSSHTPDHGSTLTPKQDSTHNPAQVLTHGLEHNASL</sequence>
<reference evidence="13" key="1">
    <citation type="submission" date="2021-07" db="EMBL/GenBank/DDBJ databases">
        <title>Draft genome of Mortierella alpina, strain LL118, isolated from an aspen leaf litter sample.</title>
        <authorList>
            <person name="Yang S."/>
            <person name="Vinatzer B.A."/>
        </authorList>
    </citation>
    <scope>NUCLEOTIDE SEQUENCE</scope>
    <source>
        <strain evidence="13">LL118</strain>
    </source>
</reference>
<feature type="transmembrane region" description="Helical" evidence="10">
    <location>
        <begin position="1560"/>
        <end position="1579"/>
    </location>
</feature>
<feature type="region of interest" description="Disordered" evidence="9">
    <location>
        <begin position="1081"/>
        <end position="1103"/>
    </location>
</feature>
<feature type="transmembrane region" description="Helical" evidence="10">
    <location>
        <begin position="860"/>
        <end position="881"/>
    </location>
</feature>
<keyword evidence="6" id="KW-0067">ATP-binding</keyword>